<reference evidence="2 3" key="1">
    <citation type="journal article" date="2021" name="Elife">
        <title>Chloroplast acquisition without the gene transfer in kleptoplastic sea slugs, Plakobranchus ocellatus.</title>
        <authorList>
            <person name="Maeda T."/>
            <person name="Takahashi S."/>
            <person name="Yoshida T."/>
            <person name="Shimamura S."/>
            <person name="Takaki Y."/>
            <person name="Nagai Y."/>
            <person name="Toyoda A."/>
            <person name="Suzuki Y."/>
            <person name="Arimoto A."/>
            <person name="Ishii H."/>
            <person name="Satoh N."/>
            <person name="Nishiyama T."/>
            <person name="Hasebe M."/>
            <person name="Maruyama T."/>
            <person name="Minagawa J."/>
            <person name="Obokata J."/>
            <person name="Shigenobu S."/>
        </authorList>
    </citation>
    <scope>NUCLEOTIDE SEQUENCE [LARGE SCALE GENOMIC DNA]</scope>
</reference>
<evidence type="ECO:0000256" key="1">
    <source>
        <dbReference type="SAM" id="SignalP"/>
    </source>
</evidence>
<comment type="caution">
    <text evidence="2">The sequence shown here is derived from an EMBL/GenBank/DDBJ whole genome shotgun (WGS) entry which is preliminary data.</text>
</comment>
<dbReference type="AlphaFoldDB" id="A0AAV3ZQB3"/>
<proteinExistence type="predicted"/>
<keyword evidence="1" id="KW-0732">Signal</keyword>
<dbReference type="Proteomes" id="UP000735302">
    <property type="component" value="Unassembled WGS sequence"/>
</dbReference>
<organism evidence="2 3">
    <name type="scientific">Plakobranchus ocellatus</name>
    <dbReference type="NCBI Taxonomy" id="259542"/>
    <lineage>
        <taxon>Eukaryota</taxon>
        <taxon>Metazoa</taxon>
        <taxon>Spiralia</taxon>
        <taxon>Lophotrochozoa</taxon>
        <taxon>Mollusca</taxon>
        <taxon>Gastropoda</taxon>
        <taxon>Heterobranchia</taxon>
        <taxon>Euthyneura</taxon>
        <taxon>Panpulmonata</taxon>
        <taxon>Sacoglossa</taxon>
        <taxon>Placobranchoidea</taxon>
        <taxon>Plakobranchidae</taxon>
        <taxon>Plakobranchus</taxon>
    </lineage>
</organism>
<sequence length="86" mass="9935">MLPFGLLVFLYAYDSWTSYSKLERVQVFVCSQSTYKVISGFQALRQARAPVAGLEPTTERSPQISGRTRRPVCYRRPRAREENCED</sequence>
<evidence type="ECO:0008006" key="4">
    <source>
        <dbReference type="Google" id="ProtNLM"/>
    </source>
</evidence>
<keyword evidence="3" id="KW-1185">Reference proteome</keyword>
<accession>A0AAV3ZQB3</accession>
<evidence type="ECO:0000313" key="3">
    <source>
        <dbReference type="Proteomes" id="UP000735302"/>
    </source>
</evidence>
<gene>
    <name evidence="2" type="ORF">PoB_002388700</name>
</gene>
<feature type="chain" id="PRO_5043696897" description="Secreted protein" evidence="1">
    <location>
        <begin position="18"/>
        <end position="86"/>
    </location>
</feature>
<protein>
    <recommendedName>
        <fullName evidence="4">Secreted protein</fullName>
    </recommendedName>
</protein>
<evidence type="ECO:0000313" key="2">
    <source>
        <dbReference type="EMBL" id="GFN97381.1"/>
    </source>
</evidence>
<dbReference type="EMBL" id="BLXT01002759">
    <property type="protein sequence ID" value="GFN97381.1"/>
    <property type="molecule type" value="Genomic_DNA"/>
</dbReference>
<name>A0AAV3ZQB3_9GAST</name>
<feature type="signal peptide" evidence="1">
    <location>
        <begin position="1"/>
        <end position="17"/>
    </location>
</feature>